<proteinExistence type="predicted"/>
<dbReference type="SUPFAM" id="SSF81383">
    <property type="entry name" value="F-box domain"/>
    <property type="match status" value="1"/>
</dbReference>
<accession>A0A6A6N089</accession>
<dbReference type="PANTHER" id="PTHR38926">
    <property type="entry name" value="F-BOX DOMAIN CONTAINING PROTEIN, EXPRESSED"/>
    <property type="match status" value="1"/>
</dbReference>
<organism evidence="2 3">
    <name type="scientific">Hevea brasiliensis</name>
    <name type="common">Para rubber tree</name>
    <name type="synonym">Siphonia brasiliensis</name>
    <dbReference type="NCBI Taxonomy" id="3981"/>
    <lineage>
        <taxon>Eukaryota</taxon>
        <taxon>Viridiplantae</taxon>
        <taxon>Streptophyta</taxon>
        <taxon>Embryophyta</taxon>
        <taxon>Tracheophyta</taxon>
        <taxon>Spermatophyta</taxon>
        <taxon>Magnoliopsida</taxon>
        <taxon>eudicotyledons</taxon>
        <taxon>Gunneridae</taxon>
        <taxon>Pentapetalae</taxon>
        <taxon>rosids</taxon>
        <taxon>fabids</taxon>
        <taxon>Malpighiales</taxon>
        <taxon>Euphorbiaceae</taxon>
        <taxon>Crotonoideae</taxon>
        <taxon>Micrandreae</taxon>
        <taxon>Hevea</taxon>
    </lineage>
</organism>
<gene>
    <name evidence="2" type="ORF">GH714_041170</name>
</gene>
<name>A0A6A6N089_HEVBR</name>
<dbReference type="EMBL" id="JAAGAX010000004">
    <property type="protein sequence ID" value="KAF2317853.1"/>
    <property type="molecule type" value="Genomic_DNA"/>
</dbReference>
<dbReference type="InterPro" id="IPR036047">
    <property type="entry name" value="F-box-like_dom_sf"/>
</dbReference>
<feature type="domain" description="F-box" evidence="1">
    <location>
        <begin position="11"/>
        <end position="58"/>
    </location>
</feature>
<dbReference type="Pfam" id="PF12937">
    <property type="entry name" value="F-box-like"/>
    <property type="match status" value="1"/>
</dbReference>
<sequence length="241" mass="27688">MDSLSPPQEPYRNWVELPRDVTASILWKLGAIEILTSAQLVCSTWRSICKDPSMWRSIDMHNLGDLWDMDYDLGRMCRHAVDRSSGGLVDVNIEYFGTDDLLQYIADRNPHIECNEEALAIAEHMPHLRYLQIFGNKLTNEGLQAILDGCPHLESLDLRQCFNVNMDGHLGKRCIERIKDLRHPYDPTDDYPFDAEIADVGSSEEDYPSGFSEIDFLSDDDDYYEFSGGSDMSDFEHLYFD</sequence>
<dbReference type="SUPFAM" id="SSF52047">
    <property type="entry name" value="RNI-like"/>
    <property type="match status" value="1"/>
</dbReference>
<evidence type="ECO:0000313" key="3">
    <source>
        <dbReference type="Proteomes" id="UP000467840"/>
    </source>
</evidence>
<dbReference type="InterPro" id="IPR001810">
    <property type="entry name" value="F-box_dom"/>
</dbReference>
<protein>
    <recommendedName>
        <fullName evidence="1">F-box domain-containing protein</fullName>
    </recommendedName>
</protein>
<dbReference type="CDD" id="cd22164">
    <property type="entry name" value="F-box_AtSKIP19-like"/>
    <property type="match status" value="1"/>
</dbReference>
<comment type="caution">
    <text evidence="2">The sequence shown here is derived from an EMBL/GenBank/DDBJ whole genome shotgun (WGS) entry which is preliminary data.</text>
</comment>
<dbReference type="PROSITE" id="PS50181">
    <property type="entry name" value="FBOX"/>
    <property type="match status" value="1"/>
</dbReference>
<dbReference type="PANTHER" id="PTHR38926:SF2">
    <property type="entry name" value="F-BOX_LRR-REPEAT PROTEIN 21-RELATED"/>
    <property type="match status" value="1"/>
</dbReference>
<dbReference type="Gene3D" id="1.20.1280.50">
    <property type="match status" value="1"/>
</dbReference>
<dbReference type="Proteomes" id="UP000467840">
    <property type="component" value="Chromosome 6"/>
</dbReference>
<dbReference type="AlphaFoldDB" id="A0A6A6N089"/>
<reference evidence="2 3" key="1">
    <citation type="journal article" date="2020" name="Mol. Plant">
        <title>The Chromosome-Based Rubber Tree Genome Provides New Insights into Spurge Genome Evolution and Rubber Biosynthesis.</title>
        <authorList>
            <person name="Liu J."/>
            <person name="Shi C."/>
            <person name="Shi C.C."/>
            <person name="Li W."/>
            <person name="Zhang Q.J."/>
            <person name="Zhang Y."/>
            <person name="Li K."/>
            <person name="Lu H.F."/>
            <person name="Shi C."/>
            <person name="Zhu S.T."/>
            <person name="Xiao Z.Y."/>
            <person name="Nan H."/>
            <person name="Yue Y."/>
            <person name="Zhu X.G."/>
            <person name="Wu Y."/>
            <person name="Hong X.N."/>
            <person name="Fan G.Y."/>
            <person name="Tong Y."/>
            <person name="Zhang D."/>
            <person name="Mao C.L."/>
            <person name="Liu Y.L."/>
            <person name="Hao S.J."/>
            <person name="Liu W.Q."/>
            <person name="Lv M.Q."/>
            <person name="Zhang H.B."/>
            <person name="Liu Y."/>
            <person name="Hu-Tang G.R."/>
            <person name="Wang J.P."/>
            <person name="Wang J.H."/>
            <person name="Sun Y.H."/>
            <person name="Ni S.B."/>
            <person name="Chen W.B."/>
            <person name="Zhang X.C."/>
            <person name="Jiao Y.N."/>
            <person name="Eichler E.E."/>
            <person name="Li G.H."/>
            <person name="Liu X."/>
            <person name="Gao L.Z."/>
        </authorList>
    </citation>
    <scope>NUCLEOTIDE SEQUENCE [LARGE SCALE GENOMIC DNA]</scope>
    <source>
        <strain evidence="3">cv. GT1</strain>
        <tissue evidence="2">Leaf</tissue>
    </source>
</reference>
<evidence type="ECO:0000259" key="1">
    <source>
        <dbReference type="PROSITE" id="PS50181"/>
    </source>
</evidence>
<dbReference type="Pfam" id="PF13516">
    <property type="entry name" value="LRR_6"/>
    <property type="match status" value="1"/>
</dbReference>
<dbReference type="Gene3D" id="3.80.10.10">
    <property type="entry name" value="Ribonuclease Inhibitor"/>
    <property type="match status" value="1"/>
</dbReference>
<evidence type="ECO:0000313" key="2">
    <source>
        <dbReference type="EMBL" id="KAF2317853.1"/>
    </source>
</evidence>
<dbReference type="InterPro" id="IPR032675">
    <property type="entry name" value="LRR_dom_sf"/>
</dbReference>
<keyword evidence="3" id="KW-1185">Reference proteome</keyword>
<dbReference type="InterPro" id="IPR001611">
    <property type="entry name" value="Leu-rich_rpt"/>
</dbReference>